<keyword evidence="6" id="KW-1185">Reference proteome</keyword>
<evidence type="ECO:0000256" key="1">
    <source>
        <dbReference type="ARBA" id="ARBA00022630"/>
    </source>
</evidence>
<dbReference type="HOGENOM" id="CLU_074085_0_0_5"/>
<name>A3VG72_9RHOB</name>
<keyword evidence="2" id="KW-0274">FAD</keyword>
<dbReference type="Gene3D" id="1.20.140.10">
    <property type="entry name" value="Butyryl-CoA Dehydrogenase, subunit A, domain 3"/>
    <property type="match status" value="1"/>
</dbReference>
<evidence type="ECO:0000313" key="5">
    <source>
        <dbReference type="EMBL" id="EAQ12848.1"/>
    </source>
</evidence>
<organism evidence="5 6">
    <name type="scientific">Maritimibacter alkaliphilus HTCC2654</name>
    <dbReference type="NCBI Taxonomy" id="314271"/>
    <lineage>
        <taxon>Bacteria</taxon>
        <taxon>Pseudomonadati</taxon>
        <taxon>Pseudomonadota</taxon>
        <taxon>Alphaproteobacteria</taxon>
        <taxon>Rhodobacterales</taxon>
        <taxon>Roseobacteraceae</taxon>
        <taxon>Maritimibacter</taxon>
    </lineage>
</organism>
<evidence type="ECO:0000256" key="3">
    <source>
        <dbReference type="ARBA" id="ARBA00023002"/>
    </source>
</evidence>
<dbReference type="Pfam" id="PF00441">
    <property type="entry name" value="Acyl-CoA_dh_1"/>
    <property type="match status" value="1"/>
</dbReference>
<dbReference type="EMBL" id="AAMT01000007">
    <property type="protein sequence ID" value="EAQ12848.1"/>
    <property type="molecule type" value="Genomic_DNA"/>
</dbReference>
<keyword evidence="3" id="KW-0560">Oxidoreductase</keyword>
<feature type="domain" description="Acyl-CoA dehydrogenase/oxidase C-terminal" evidence="4">
    <location>
        <begin position="174"/>
        <end position="288"/>
    </location>
</feature>
<accession>A3VG72</accession>
<dbReference type="AlphaFoldDB" id="A3VG72"/>
<dbReference type="SUPFAM" id="SSF47203">
    <property type="entry name" value="Acyl-CoA dehydrogenase C-terminal domain-like"/>
    <property type="match status" value="1"/>
</dbReference>
<sequence>MHLAFNEDQATFVTVLAQMLGDEAETGFHTVADWGRFDYGTALDARLEEAGFYDAAAEPDLGTVAAAAMVHEVAQVPVTVECAASALLRPFLGDDVPRPLAVVDDEAPGAIRFLPQAGALLSITDGAVRLARLDGQAREVDSLFAYPMGEMARDKLDWQTLDVDPATIRTLWQIALAAELSGVLAGGLSSVLAHVRERTQFGQALGSFQGVQHRLATDAVWLEGARLLMLKAASSRAPQDASLALAHVQNHATRIGYDLHQFMGAMGLTLEHPLHRWTYRARALRAEMGGAPMAFLDYAEARWRAA</sequence>
<dbReference type="PANTHER" id="PTHR43884:SF20">
    <property type="entry name" value="ACYL-COA DEHYDROGENASE FADE28"/>
    <property type="match status" value="1"/>
</dbReference>
<dbReference type="GO" id="GO:0003995">
    <property type="term" value="F:acyl-CoA dehydrogenase activity"/>
    <property type="evidence" value="ECO:0007669"/>
    <property type="project" value="TreeGrafter"/>
</dbReference>
<dbReference type="PANTHER" id="PTHR43884">
    <property type="entry name" value="ACYL-COA DEHYDROGENASE"/>
    <property type="match status" value="1"/>
</dbReference>
<gene>
    <name evidence="5" type="ORF">RB2654_07049</name>
</gene>
<dbReference type="STRING" id="314271.RB2654_07049"/>
<dbReference type="OrthoDB" id="2450120at2"/>
<evidence type="ECO:0000259" key="4">
    <source>
        <dbReference type="Pfam" id="PF00441"/>
    </source>
</evidence>
<reference evidence="5 6" key="1">
    <citation type="journal article" date="2010" name="J. Bacteriol.">
        <title>Genome sequences of Pelagibaca bermudensis HTCC2601T and Maritimibacter alkaliphilus HTCC2654T, the type strains of two marine Roseobacter genera.</title>
        <authorList>
            <person name="Thrash J.C."/>
            <person name="Cho J.C."/>
            <person name="Ferriera S."/>
            <person name="Johnson J."/>
            <person name="Vergin K.L."/>
            <person name="Giovannoni S.J."/>
        </authorList>
    </citation>
    <scope>NUCLEOTIDE SEQUENCE [LARGE SCALE GENOMIC DNA]</scope>
    <source>
        <strain evidence="5 6">HTCC2654</strain>
    </source>
</reference>
<evidence type="ECO:0000313" key="6">
    <source>
        <dbReference type="Proteomes" id="UP000002931"/>
    </source>
</evidence>
<dbReference type="InterPro" id="IPR036250">
    <property type="entry name" value="AcylCo_DH-like_C"/>
</dbReference>
<dbReference type="InterPro" id="IPR009075">
    <property type="entry name" value="AcylCo_DH/oxidase_C"/>
</dbReference>
<comment type="caution">
    <text evidence="5">The sequence shown here is derived from an EMBL/GenBank/DDBJ whole genome shotgun (WGS) entry which is preliminary data.</text>
</comment>
<evidence type="ECO:0000256" key="2">
    <source>
        <dbReference type="ARBA" id="ARBA00022827"/>
    </source>
</evidence>
<protein>
    <submittedName>
        <fullName evidence="5">FadE34</fullName>
    </submittedName>
</protein>
<dbReference type="eggNOG" id="COG1960">
    <property type="taxonomic scope" value="Bacteria"/>
</dbReference>
<dbReference type="RefSeq" id="WP_008330054.1">
    <property type="nucleotide sequence ID" value="NZ_CH902578.1"/>
</dbReference>
<keyword evidence="1" id="KW-0285">Flavoprotein</keyword>
<dbReference type="Proteomes" id="UP000002931">
    <property type="component" value="Unassembled WGS sequence"/>
</dbReference>
<proteinExistence type="predicted"/>